<comment type="caution">
    <text evidence="1">The sequence shown here is derived from an EMBL/GenBank/DDBJ whole genome shotgun (WGS) entry which is preliminary data.</text>
</comment>
<gene>
    <name evidence="1" type="ORF">HAX54_015395</name>
</gene>
<proteinExistence type="predicted"/>
<feature type="non-terminal residue" evidence="1">
    <location>
        <position position="125"/>
    </location>
</feature>
<accession>A0ABS8TRQ7</accession>
<evidence type="ECO:0000313" key="2">
    <source>
        <dbReference type="Proteomes" id="UP000823775"/>
    </source>
</evidence>
<organism evidence="1 2">
    <name type="scientific">Datura stramonium</name>
    <name type="common">Jimsonweed</name>
    <name type="synonym">Common thornapple</name>
    <dbReference type="NCBI Taxonomy" id="4076"/>
    <lineage>
        <taxon>Eukaryota</taxon>
        <taxon>Viridiplantae</taxon>
        <taxon>Streptophyta</taxon>
        <taxon>Embryophyta</taxon>
        <taxon>Tracheophyta</taxon>
        <taxon>Spermatophyta</taxon>
        <taxon>Magnoliopsida</taxon>
        <taxon>eudicotyledons</taxon>
        <taxon>Gunneridae</taxon>
        <taxon>Pentapetalae</taxon>
        <taxon>asterids</taxon>
        <taxon>lamiids</taxon>
        <taxon>Solanales</taxon>
        <taxon>Solanaceae</taxon>
        <taxon>Solanoideae</taxon>
        <taxon>Datureae</taxon>
        <taxon>Datura</taxon>
    </lineage>
</organism>
<reference evidence="1 2" key="1">
    <citation type="journal article" date="2021" name="BMC Genomics">
        <title>Datura genome reveals duplications of psychoactive alkaloid biosynthetic genes and high mutation rate following tissue culture.</title>
        <authorList>
            <person name="Rajewski A."/>
            <person name="Carter-House D."/>
            <person name="Stajich J."/>
            <person name="Litt A."/>
        </authorList>
    </citation>
    <scope>NUCLEOTIDE SEQUENCE [LARGE SCALE GENOMIC DNA]</scope>
    <source>
        <strain evidence="1">AR-01</strain>
    </source>
</reference>
<name>A0ABS8TRQ7_DATST</name>
<dbReference type="EMBL" id="JACEIK010001980">
    <property type="protein sequence ID" value="MCD7473494.1"/>
    <property type="molecule type" value="Genomic_DNA"/>
</dbReference>
<evidence type="ECO:0000313" key="1">
    <source>
        <dbReference type="EMBL" id="MCD7473494.1"/>
    </source>
</evidence>
<dbReference type="Proteomes" id="UP000823775">
    <property type="component" value="Unassembled WGS sequence"/>
</dbReference>
<protein>
    <submittedName>
        <fullName evidence="1">Uncharacterized protein</fullName>
    </submittedName>
</protein>
<sequence>MNENVYDEGTEGENFVEPFSGIVEQNRPDVFLYGNNHKLQKKASRKNKLLREYSKDEFICGLKFIKAAYIGRSLTLRMGDGDKEKGLVGSFFWLGKRSVTVKDLKASGVIVRVKNLKAFMQHVMP</sequence>
<keyword evidence="2" id="KW-1185">Reference proteome</keyword>